<feature type="transmembrane region" description="Helical" evidence="2">
    <location>
        <begin position="520"/>
        <end position="545"/>
    </location>
</feature>
<feature type="transmembrane region" description="Helical" evidence="2">
    <location>
        <begin position="258"/>
        <end position="281"/>
    </location>
</feature>
<keyword evidence="2" id="KW-0472">Membrane</keyword>
<dbReference type="InterPro" id="IPR007720">
    <property type="entry name" value="PigQ/GPI1"/>
</dbReference>
<evidence type="ECO:0000313" key="4">
    <source>
        <dbReference type="RefSeq" id="XP_010516325.1"/>
    </source>
</evidence>
<protein>
    <submittedName>
        <fullName evidence="4">Uncharacterized protein LOC104792008 isoform X1</fullName>
    </submittedName>
</protein>
<proteinExistence type="predicted"/>
<feature type="compositionally biased region" description="Basic and acidic residues" evidence="1">
    <location>
        <begin position="608"/>
        <end position="621"/>
    </location>
</feature>
<dbReference type="Proteomes" id="UP000694864">
    <property type="component" value="Chromosome 6"/>
</dbReference>
<feature type="transmembrane region" description="Helical" evidence="2">
    <location>
        <begin position="442"/>
        <end position="464"/>
    </location>
</feature>
<keyword evidence="2" id="KW-0812">Transmembrane</keyword>
<gene>
    <name evidence="4" type="primary">LOC104792008</name>
</gene>
<sequence length="727" mass="82149">MKRKCRIWLPKQLASADDLSQSLLFGWFVCHSSSCLDVVVAFISDESSLSNAGSKLQDVLNETNEKMPSTLRDKAAFTLLGRYDVRLKANGNSSKITTDKGVCSKAGAYGGPCRYSSLSCGCHKVDGLLEDFREESVSRNWIHLVRDFSEHRIMEFHSSSRLHHIHWNGEIVSQCDVHVILYDIPVFGSHHFSLSFWTSPLQTKAPLKKPKWVDDLHNRQPLNDMETVILSINCASAANIAYKKISTQLETSSRNFSISYLISSLTWRLLATIIGSLSSLFYSLIQFFYLLSSFPTFSWIHIASRRILKNTWINFRVRSSQILYWPIFLEENDMMSICCVEHAEKAALKRHSTWSAMAVDLILGNLIGLGLLFNTETVCSWIFKFTKEFPNDILRSGCVWLMGVPAGFKLNTELAGVLGMVSLNVIQIWSTLWVFMASFIFYLIRAIAILGITFGATVSAAFVIDVITFATLHIMALHWTITLVYSHQIQALAALWRLFRGRKLNPLRQRLDSYGYTVKQHVVGSLLFTPLLLLLPTTSVFYIFFTITSTTINSICMLIEFSISVIHATPYAEIMIWLVRRERFPSGVWFEMEHCGEHILESSSNNASRDRSSTDSKNLLREHDIPEKKSSSLMVSNLRSNFLSLGQILLPHYRTIFSGISASSLTTSARGVLSGERMPSKLGLDLPPPRPWMQMPLRQYWVLCRNSIISSAANDEFSSLSSSVSTP</sequence>
<keyword evidence="2" id="KW-1133">Transmembrane helix</keyword>
<dbReference type="GeneID" id="104792008"/>
<accession>A0ABM0ZIT5</accession>
<evidence type="ECO:0000313" key="3">
    <source>
        <dbReference type="Proteomes" id="UP000694864"/>
    </source>
</evidence>
<keyword evidence="3" id="KW-1185">Reference proteome</keyword>
<dbReference type="PANTHER" id="PTHR47555">
    <property type="entry name" value="N-ACETYLGLUCOSAMINYL TRANSFERASE COMPONENT FAMILY PROTEIN / GPI1 FAMILY PROTEIN"/>
    <property type="match status" value="1"/>
</dbReference>
<dbReference type="PANTHER" id="PTHR47555:SF2">
    <property type="entry name" value="N-ACETYLGLUCOSAMINYL TRANSFERASE COMPONENT FAMILY PROTEIN _ GPI1 FAMILY PROTEIN"/>
    <property type="match status" value="1"/>
</dbReference>
<reference evidence="3" key="1">
    <citation type="journal article" date="2014" name="Nat. Commun.">
        <title>The emerging biofuel crop Camelina sativa retains a highly undifferentiated hexaploid genome structure.</title>
        <authorList>
            <person name="Kagale S."/>
            <person name="Koh C."/>
            <person name="Nixon J."/>
            <person name="Bollina V."/>
            <person name="Clarke W.E."/>
            <person name="Tuteja R."/>
            <person name="Spillane C."/>
            <person name="Robinson S.J."/>
            <person name="Links M.G."/>
            <person name="Clarke C."/>
            <person name="Higgins E.E."/>
            <person name="Huebert T."/>
            <person name="Sharpe A.G."/>
            <person name="Parkin I.A."/>
        </authorList>
    </citation>
    <scope>NUCLEOTIDE SEQUENCE [LARGE SCALE GENOMIC DNA]</scope>
    <source>
        <strain evidence="3">cv. DH55</strain>
    </source>
</reference>
<evidence type="ECO:0000256" key="1">
    <source>
        <dbReference type="SAM" id="MobiDB-lite"/>
    </source>
</evidence>
<dbReference type="Pfam" id="PF05024">
    <property type="entry name" value="Gpi1"/>
    <property type="match status" value="1"/>
</dbReference>
<reference evidence="4" key="2">
    <citation type="submission" date="2025-08" db="UniProtKB">
        <authorList>
            <consortium name="RefSeq"/>
        </authorList>
    </citation>
    <scope>IDENTIFICATION</scope>
    <source>
        <tissue evidence="4">Leaf</tissue>
    </source>
</reference>
<feature type="transmembrane region" description="Helical" evidence="2">
    <location>
        <begin position="354"/>
        <end position="373"/>
    </location>
</feature>
<feature type="transmembrane region" description="Helical" evidence="2">
    <location>
        <begin position="557"/>
        <end position="579"/>
    </location>
</feature>
<feature type="region of interest" description="Disordered" evidence="1">
    <location>
        <begin position="601"/>
        <end position="621"/>
    </location>
</feature>
<dbReference type="RefSeq" id="XP_010516325.1">
    <property type="nucleotide sequence ID" value="XM_010518023.2"/>
</dbReference>
<evidence type="ECO:0000256" key="2">
    <source>
        <dbReference type="SAM" id="Phobius"/>
    </source>
</evidence>
<organism evidence="3 4">
    <name type="scientific">Camelina sativa</name>
    <name type="common">False flax</name>
    <name type="synonym">Myagrum sativum</name>
    <dbReference type="NCBI Taxonomy" id="90675"/>
    <lineage>
        <taxon>Eukaryota</taxon>
        <taxon>Viridiplantae</taxon>
        <taxon>Streptophyta</taxon>
        <taxon>Embryophyta</taxon>
        <taxon>Tracheophyta</taxon>
        <taxon>Spermatophyta</taxon>
        <taxon>Magnoliopsida</taxon>
        <taxon>eudicotyledons</taxon>
        <taxon>Gunneridae</taxon>
        <taxon>Pentapetalae</taxon>
        <taxon>rosids</taxon>
        <taxon>malvids</taxon>
        <taxon>Brassicales</taxon>
        <taxon>Brassicaceae</taxon>
        <taxon>Camelineae</taxon>
        <taxon>Camelina</taxon>
    </lineage>
</organism>
<name>A0ABM0ZIT5_CAMSA</name>